<feature type="region of interest" description="Disordered" evidence="5">
    <location>
        <begin position="269"/>
        <end position="301"/>
    </location>
</feature>
<comment type="subcellular location">
    <subcellularLocation>
        <location evidence="1">Membrane</location>
        <topology evidence="1">Multi-pass membrane protein</topology>
    </subcellularLocation>
</comment>
<dbReference type="EMBL" id="JAKCXM010000114">
    <property type="protein sequence ID" value="KAJ0401943.1"/>
    <property type="molecule type" value="Genomic_DNA"/>
</dbReference>
<feature type="region of interest" description="Disordered" evidence="5">
    <location>
        <begin position="320"/>
        <end position="351"/>
    </location>
</feature>
<evidence type="ECO:0000256" key="1">
    <source>
        <dbReference type="ARBA" id="ARBA00004141"/>
    </source>
</evidence>
<evidence type="ECO:0000256" key="2">
    <source>
        <dbReference type="ARBA" id="ARBA00022692"/>
    </source>
</evidence>
<reference evidence="7" key="1">
    <citation type="submission" date="2021-12" db="EMBL/GenBank/DDBJ databases">
        <title>Prjna785345.</title>
        <authorList>
            <person name="Rujirawat T."/>
            <person name="Krajaejun T."/>
        </authorList>
    </citation>
    <scope>NUCLEOTIDE SEQUENCE</scope>
    <source>
        <strain evidence="7">Pi057C3</strain>
    </source>
</reference>
<evidence type="ECO:0000256" key="5">
    <source>
        <dbReference type="SAM" id="MobiDB-lite"/>
    </source>
</evidence>
<dbReference type="AlphaFoldDB" id="A0AAD5QB99"/>
<sequence>MGVHTWRSLSRGILVFTNVLFLLLGSVLVLLGGYMLSLPDLSEFSASGISSAIITCGSLILMIALLGCCGAQWDTKVFLFPYATLVVVSVIAQFALAGFLYHVHSVLVTASAHNFDLSVLPKEDHDVLRWINHRFGAAYDKCGLTVDLNLSLQDQSIVATCSNPRFQWFALFVQEKCRLGLADLEPGSDFLSCAGAGFSLSDKITQHAMLCACEARMINWVNDQSMLIAVFIFTVAAFEIVLVFLSCYVMCTRRARRYGYQEIRMPLKQQQQQPYNPHPRNYFAPAAPAAGSGPDYRQPLQPQIYTQPSYSALSMSPSGLPYGASSHAPPPPQQQQQQLSQRQLQHQYDPAPRGYYGQSMKITELLNAQPTTAVHKVDADGLAHKAPLSALLAAAAHVDVDVDVDAPPKGRRRRQRQRQRPLSDAEKRAKQRMLVKRSYYRKIDTLNALRATVQQLESDYNAVATRRRRSPPPPPRHSISALVRGPSREEELRQSFADLAVSIDALRRENEALRALEMEQTKARTRIGILLNEELRDQRQRAGQYNAAVQDIKTLRRSSQRGSPTAAAAPGSPPSQWSSDDEQPLPCGPDASSRDDSPPSSSSSPAGASRVEPMPSASAPPIEMTPMTERECLAVVRDAYAEIQRFRARSNYVTSGGQVFGWRDRRCVDGALVKFALEKVFLHHRAEDLARRTWRVLSTERGTNRIYSSSIRATFHLVQLVNEHNVVFYRTMERVGQPVVLKSLVLASFVETERGFLVLFRSIDPRARRVRDVAATSPRGRREIWTEMFSWGLFEPWGRDGRHCIDFFGGFVPSTIATSISFWMMEVLLIAVRCESECVGPLFILHKEDDKQRAGDDDERQEEREKMEDGDEHMARRQEQQQEHRVQRIDVTSE</sequence>
<comment type="caution">
    <text evidence="7">The sequence shown here is derived from an EMBL/GenBank/DDBJ whole genome shotgun (WGS) entry which is preliminary data.</text>
</comment>
<feature type="transmembrane region" description="Helical" evidence="6">
    <location>
        <begin position="79"/>
        <end position="101"/>
    </location>
</feature>
<feature type="region of interest" description="Disordered" evidence="5">
    <location>
        <begin position="463"/>
        <end position="487"/>
    </location>
</feature>
<evidence type="ECO:0000313" key="8">
    <source>
        <dbReference type="Proteomes" id="UP001209570"/>
    </source>
</evidence>
<keyword evidence="3 6" id="KW-1133">Transmembrane helix</keyword>
<dbReference type="Proteomes" id="UP001209570">
    <property type="component" value="Unassembled WGS sequence"/>
</dbReference>
<feature type="region of interest" description="Disordered" evidence="5">
    <location>
        <begin position="545"/>
        <end position="625"/>
    </location>
</feature>
<dbReference type="PRINTS" id="PR00259">
    <property type="entry name" value="TMFOUR"/>
</dbReference>
<feature type="region of interest" description="Disordered" evidence="5">
    <location>
        <begin position="403"/>
        <end position="431"/>
    </location>
</feature>
<feature type="transmembrane region" description="Helical" evidence="6">
    <location>
        <begin position="12"/>
        <end position="36"/>
    </location>
</feature>
<feature type="compositionally biased region" description="Low complexity" evidence="5">
    <location>
        <begin position="598"/>
        <end position="610"/>
    </location>
</feature>
<feature type="region of interest" description="Disordered" evidence="5">
    <location>
        <begin position="850"/>
        <end position="894"/>
    </location>
</feature>
<dbReference type="PANTHER" id="PTHR19282">
    <property type="entry name" value="TETRASPANIN"/>
    <property type="match status" value="1"/>
</dbReference>
<name>A0AAD5QB99_PYTIN</name>
<feature type="transmembrane region" description="Helical" evidence="6">
    <location>
        <begin position="48"/>
        <end position="67"/>
    </location>
</feature>
<accession>A0AAD5QB99</accession>
<organism evidence="7 8">
    <name type="scientific">Pythium insidiosum</name>
    <name type="common">Pythiosis disease agent</name>
    <dbReference type="NCBI Taxonomy" id="114742"/>
    <lineage>
        <taxon>Eukaryota</taxon>
        <taxon>Sar</taxon>
        <taxon>Stramenopiles</taxon>
        <taxon>Oomycota</taxon>
        <taxon>Peronosporomycetes</taxon>
        <taxon>Pythiales</taxon>
        <taxon>Pythiaceae</taxon>
        <taxon>Pythium</taxon>
    </lineage>
</organism>
<feature type="compositionally biased region" description="Low complexity" evidence="5">
    <location>
        <begin position="563"/>
        <end position="578"/>
    </location>
</feature>
<feature type="compositionally biased region" description="Basic and acidic residues" evidence="5">
    <location>
        <begin position="850"/>
        <end position="888"/>
    </location>
</feature>
<dbReference type="PANTHER" id="PTHR19282:SF544">
    <property type="entry name" value="TETRASPANIN"/>
    <property type="match status" value="1"/>
</dbReference>
<evidence type="ECO:0000256" key="4">
    <source>
        <dbReference type="ARBA" id="ARBA00023136"/>
    </source>
</evidence>
<keyword evidence="8" id="KW-1185">Reference proteome</keyword>
<feature type="transmembrane region" description="Helical" evidence="6">
    <location>
        <begin position="226"/>
        <end position="251"/>
    </location>
</feature>
<dbReference type="Pfam" id="PF00335">
    <property type="entry name" value="Tetraspanin"/>
    <property type="match status" value="1"/>
</dbReference>
<evidence type="ECO:0000256" key="3">
    <source>
        <dbReference type="ARBA" id="ARBA00022989"/>
    </source>
</evidence>
<feature type="compositionally biased region" description="Basic residues" evidence="5">
    <location>
        <begin position="409"/>
        <end position="419"/>
    </location>
</feature>
<protein>
    <submittedName>
        <fullName evidence="7">Uncharacterized protein</fullName>
    </submittedName>
</protein>
<evidence type="ECO:0000313" key="7">
    <source>
        <dbReference type="EMBL" id="KAJ0401943.1"/>
    </source>
</evidence>
<dbReference type="InterPro" id="IPR018499">
    <property type="entry name" value="Tetraspanin/Peripherin"/>
</dbReference>
<gene>
    <name evidence="7" type="ORF">P43SY_001990</name>
</gene>
<proteinExistence type="predicted"/>
<keyword evidence="2 6" id="KW-0812">Transmembrane</keyword>
<keyword evidence="4 6" id="KW-0472">Membrane</keyword>
<feature type="compositionally biased region" description="Low complexity" evidence="5">
    <location>
        <begin position="334"/>
        <end position="347"/>
    </location>
</feature>
<evidence type="ECO:0000256" key="6">
    <source>
        <dbReference type="SAM" id="Phobius"/>
    </source>
</evidence>
<dbReference type="GO" id="GO:0005886">
    <property type="term" value="C:plasma membrane"/>
    <property type="evidence" value="ECO:0007669"/>
    <property type="project" value="TreeGrafter"/>
</dbReference>